<dbReference type="Proteomes" id="UP000274504">
    <property type="component" value="Unassembled WGS sequence"/>
</dbReference>
<sequence length="102" mass="12033">MWRWEECCITALICPNCFFVSTTKSNFNYGNRLLLMGYKLALKAGSFFTRQEVSKRCLACRPHNSHFKERLKHLLKVQGCEHLASILKFSRTFLRKLDKLLF</sequence>
<name>A0A0R3SPE3_HYMDI</name>
<accession>A0A0R3SPE3</accession>
<reference evidence="3" key="1">
    <citation type="submission" date="2017-02" db="UniProtKB">
        <authorList>
            <consortium name="WormBaseParasite"/>
        </authorList>
    </citation>
    <scope>IDENTIFICATION</scope>
</reference>
<organism evidence="3">
    <name type="scientific">Hymenolepis diminuta</name>
    <name type="common">Rat tapeworm</name>
    <dbReference type="NCBI Taxonomy" id="6216"/>
    <lineage>
        <taxon>Eukaryota</taxon>
        <taxon>Metazoa</taxon>
        <taxon>Spiralia</taxon>
        <taxon>Lophotrochozoa</taxon>
        <taxon>Platyhelminthes</taxon>
        <taxon>Cestoda</taxon>
        <taxon>Eucestoda</taxon>
        <taxon>Cyclophyllidea</taxon>
        <taxon>Hymenolepididae</taxon>
        <taxon>Hymenolepis</taxon>
    </lineage>
</organism>
<gene>
    <name evidence="1" type="ORF">HDID_LOCUS6820</name>
</gene>
<proteinExistence type="predicted"/>
<dbReference type="WBParaSite" id="HDID_0000682201-mRNA-1">
    <property type="protein sequence ID" value="HDID_0000682201-mRNA-1"/>
    <property type="gene ID" value="HDID_0000682201"/>
</dbReference>
<dbReference type="AlphaFoldDB" id="A0A0R3SPE3"/>
<evidence type="ECO:0000313" key="1">
    <source>
        <dbReference type="EMBL" id="VDL59138.1"/>
    </source>
</evidence>
<evidence type="ECO:0000313" key="2">
    <source>
        <dbReference type="Proteomes" id="UP000274504"/>
    </source>
</evidence>
<reference evidence="1 2" key="2">
    <citation type="submission" date="2018-11" db="EMBL/GenBank/DDBJ databases">
        <authorList>
            <consortium name="Pathogen Informatics"/>
        </authorList>
    </citation>
    <scope>NUCLEOTIDE SEQUENCE [LARGE SCALE GENOMIC DNA]</scope>
</reference>
<evidence type="ECO:0000313" key="3">
    <source>
        <dbReference type="WBParaSite" id="HDID_0000682201-mRNA-1"/>
    </source>
</evidence>
<dbReference type="EMBL" id="UYSG01010880">
    <property type="protein sequence ID" value="VDL59138.1"/>
    <property type="molecule type" value="Genomic_DNA"/>
</dbReference>
<protein>
    <submittedName>
        <fullName evidence="3">DUF3795 domain-containing protein</fullName>
    </submittedName>
</protein>